<organism evidence="1">
    <name type="scientific">Shewanella oncorhynchi</name>
    <dbReference type="NCBI Taxonomy" id="2726434"/>
    <lineage>
        <taxon>Bacteria</taxon>
        <taxon>Pseudomonadati</taxon>
        <taxon>Pseudomonadota</taxon>
        <taxon>Gammaproteobacteria</taxon>
        <taxon>Alteromonadales</taxon>
        <taxon>Shewanellaceae</taxon>
        <taxon>Shewanella</taxon>
    </lineage>
</organism>
<accession>A0AA50Q4E1</accession>
<dbReference type="Pfam" id="PF13489">
    <property type="entry name" value="Methyltransf_23"/>
    <property type="match status" value="1"/>
</dbReference>
<dbReference type="EMBL" id="CP132914">
    <property type="protein sequence ID" value="WMB74379.1"/>
    <property type="molecule type" value="Genomic_DNA"/>
</dbReference>
<dbReference type="PANTHER" id="PTHR43861">
    <property type="entry name" value="TRANS-ACONITATE 2-METHYLTRANSFERASE-RELATED"/>
    <property type="match status" value="1"/>
</dbReference>
<proteinExistence type="predicted"/>
<keyword evidence="1" id="KW-0808">Transferase</keyword>
<dbReference type="RefSeq" id="WP_306685024.1">
    <property type="nucleotide sequence ID" value="NZ_CP132914.1"/>
</dbReference>
<dbReference type="InterPro" id="IPR029063">
    <property type="entry name" value="SAM-dependent_MTases_sf"/>
</dbReference>
<dbReference type="Gene3D" id="3.40.50.150">
    <property type="entry name" value="Vaccinia Virus protein VP39"/>
    <property type="match status" value="1"/>
</dbReference>
<dbReference type="AlphaFoldDB" id="A0AA50Q4E1"/>
<dbReference type="GeneID" id="301338947"/>
<keyword evidence="1" id="KW-0489">Methyltransferase</keyword>
<dbReference type="KEGG" id="sog:RA178_07145"/>
<dbReference type="Proteomes" id="UP001236800">
    <property type="component" value="Chromosome"/>
</dbReference>
<name>A0AA50Q4E1_9GAMM</name>
<dbReference type="SUPFAM" id="SSF53335">
    <property type="entry name" value="S-adenosyl-L-methionine-dependent methyltransferases"/>
    <property type="match status" value="1"/>
</dbReference>
<protein>
    <submittedName>
        <fullName evidence="1">Methyltransferase domain-containing protein</fullName>
    </submittedName>
</protein>
<reference evidence="1" key="1">
    <citation type="submission" date="2023-08" db="EMBL/GenBank/DDBJ databases">
        <title>Complete genome sequence of Shewanella oncorhynchi Z-P2, a siderophore putrebactin-producing bacterium.</title>
        <authorList>
            <person name="Zhang Y."/>
        </authorList>
    </citation>
    <scope>NUCLEOTIDE SEQUENCE</scope>
    <source>
        <strain evidence="1">Z-P2</strain>
    </source>
</reference>
<dbReference type="GO" id="GO:0032259">
    <property type="term" value="P:methylation"/>
    <property type="evidence" value="ECO:0007669"/>
    <property type="project" value="UniProtKB-KW"/>
</dbReference>
<sequence>MIRNCFLCGADTENIFSSDWVLPGLGTTKIGFSICPDCGSVSQSPSVSFDEMMTFYSSIAVYTNPGRKERPSESKIRDVDEQIRFIKRGIGELPKSAMQIGSSDGYTLSQFRDAGVTRVLGVEPGTASVSLANRLYNIDCIHGSAESFETEESFELIILTHVLEHLYHPQNTLKKCRKIQDSEGEKFIYVEVPLMANHTSLCPGFFSFEHINYYTKENLIQSLRLAGYSPISVVEHFNSNLSPIIGVLASTKEQHHYVDFHADVEVNRQRLINYRQKEVNYWQGCLDKVLDKLQQYKRIFLWGAGIHTCQLVANTNLLQHCQIDGLTDTSSLKWGIKQGEWICQDPVNINWQEGDTVLISSYASEKEIFNALSWLRDKGVETLKLHSIDNKEHANAK</sequence>
<gene>
    <name evidence="1" type="ORF">RA178_07145</name>
</gene>
<evidence type="ECO:0000313" key="1">
    <source>
        <dbReference type="EMBL" id="WMB74379.1"/>
    </source>
</evidence>
<dbReference type="GO" id="GO:0008168">
    <property type="term" value="F:methyltransferase activity"/>
    <property type="evidence" value="ECO:0007669"/>
    <property type="project" value="UniProtKB-KW"/>
</dbReference>